<dbReference type="EMBL" id="JAINDJ010000002">
    <property type="protein sequence ID" value="KAG9459823.1"/>
    <property type="molecule type" value="Genomic_DNA"/>
</dbReference>
<dbReference type="Pfam" id="PF00046">
    <property type="entry name" value="Homeodomain"/>
    <property type="match status" value="1"/>
</dbReference>
<dbReference type="Pfam" id="PF04618">
    <property type="entry name" value="HD-ZIP_N"/>
    <property type="match status" value="1"/>
</dbReference>
<dbReference type="InterPro" id="IPR003106">
    <property type="entry name" value="Leu_zip_homeo"/>
</dbReference>
<dbReference type="Proteomes" id="UP000825729">
    <property type="component" value="Unassembled WGS sequence"/>
</dbReference>
<gene>
    <name evidence="13" type="ORF">H6P81_004331</name>
</gene>
<evidence type="ECO:0000256" key="4">
    <source>
        <dbReference type="ARBA" id="ARBA00023125"/>
    </source>
</evidence>
<feature type="region of interest" description="Disordered" evidence="11">
    <location>
        <begin position="149"/>
        <end position="181"/>
    </location>
</feature>
<keyword evidence="3" id="KW-0805">Transcription regulation</keyword>
<evidence type="ECO:0000256" key="9">
    <source>
        <dbReference type="RuleBase" id="RU000682"/>
    </source>
</evidence>
<dbReference type="SMART" id="SM00389">
    <property type="entry name" value="HOX"/>
    <property type="match status" value="1"/>
</dbReference>
<proteinExistence type="inferred from homology"/>
<dbReference type="GO" id="GO:0000981">
    <property type="term" value="F:DNA-binding transcription factor activity, RNA polymerase II-specific"/>
    <property type="evidence" value="ECO:0007669"/>
    <property type="project" value="InterPro"/>
</dbReference>
<feature type="DNA-binding region" description="Homeobox" evidence="8">
    <location>
        <begin position="180"/>
        <end position="239"/>
    </location>
</feature>
<dbReference type="InterPro" id="IPR017970">
    <property type="entry name" value="Homeobox_CS"/>
</dbReference>
<dbReference type="InterPro" id="IPR050762">
    <property type="entry name" value="HD-ZIP_Homeobox_LZ_Class_II"/>
</dbReference>
<protein>
    <recommendedName>
        <fullName evidence="12">Homeobox domain-containing protein</fullName>
    </recommendedName>
</protein>
<keyword evidence="10" id="KW-0175">Coiled coil</keyword>
<accession>A0AAV7FFU6</accession>
<sequence>MELGLSLGEAPKAFAFMDRSAATGSKGLGFCMGLGVGLGRREEGAERGFGEERDCGDEGTEREGRGSVERPVQLDLLPLAPVPRQPHPQMGFAWQVDHGNSEASTTRGFDVNQLPLGDEIDDGAAISSPNSTVSSFQMDFSIYKRGGAAAHRKDSDPAAANDAEMERASSRASDEEENGLTRKKLRLSKEQSAFLEESFKEHNTLNPKQKLALAKQLNLRPRQVEVWFQNRRARTKLKQTEVDCEYLKRCCETLTEENRRLQKELQELRALKTAHPFYMQLPATTLTMCPSCERVATTTTTAAAAAATTAVPPVVGAVAQTAADSAAKASSGLPKNRFYPFPQPHQSAAS</sequence>
<comment type="caution">
    <text evidence="13">The sequence shown here is derived from an EMBL/GenBank/DDBJ whole genome shotgun (WGS) entry which is preliminary data.</text>
</comment>
<evidence type="ECO:0000256" key="10">
    <source>
        <dbReference type="SAM" id="Coils"/>
    </source>
</evidence>
<dbReference type="PANTHER" id="PTHR45714:SF39">
    <property type="entry name" value="HOMEOBOX-LEUCINE ZIPPER PROTEIN HAT14"/>
    <property type="match status" value="1"/>
</dbReference>
<dbReference type="GO" id="GO:0043565">
    <property type="term" value="F:sequence-specific DNA binding"/>
    <property type="evidence" value="ECO:0007669"/>
    <property type="project" value="InterPro"/>
</dbReference>
<evidence type="ECO:0000256" key="8">
    <source>
        <dbReference type="PROSITE-ProRule" id="PRU00108"/>
    </source>
</evidence>
<dbReference type="PANTHER" id="PTHR45714">
    <property type="entry name" value="HOMEOBOX-LEUCINE ZIPPER PROTEIN HAT14"/>
    <property type="match status" value="1"/>
</dbReference>
<dbReference type="InterPro" id="IPR006712">
    <property type="entry name" value="HD-ZIP_N"/>
</dbReference>
<comment type="subcellular location">
    <subcellularLocation>
        <location evidence="1 8 9">Nucleus</location>
    </subcellularLocation>
</comment>
<dbReference type="AlphaFoldDB" id="A0AAV7FFU6"/>
<dbReference type="PROSITE" id="PS50071">
    <property type="entry name" value="HOMEOBOX_2"/>
    <property type="match status" value="1"/>
</dbReference>
<dbReference type="SUPFAM" id="SSF46689">
    <property type="entry name" value="Homeodomain-like"/>
    <property type="match status" value="1"/>
</dbReference>
<keyword evidence="14" id="KW-1185">Reference proteome</keyword>
<organism evidence="13 14">
    <name type="scientific">Aristolochia fimbriata</name>
    <name type="common">White veined hardy Dutchman's pipe vine</name>
    <dbReference type="NCBI Taxonomy" id="158543"/>
    <lineage>
        <taxon>Eukaryota</taxon>
        <taxon>Viridiplantae</taxon>
        <taxon>Streptophyta</taxon>
        <taxon>Embryophyta</taxon>
        <taxon>Tracheophyta</taxon>
        <taxon>Spermatophyta</taxon>
        <taxon>Magnoliopsida</taxon>
        <taxon>Magnoliidae</taxon>
        <taxon>Piperales</taxon>
        <taxon>Aristolochiaceae</taxon>
        <taxon>Aristolochia</taxon>
    </lineage>
</organism>
<feature type="coiled-coil region" evidence="10">
    <location>
        <begin position="244"/>
        <end position="274"/>
    </location>
</feature>
<evidence type="ECO:0000256" key="2">
    <source>
        <dbReference type="ARBA" id="ARBA00006074"/>
    </source>
</evidence>
<keyword evidence="4 8" id="KW-0238">DNA-binding</keyword>
<evidence type="ECO:0000256" key="3">
    <source>
        <dbReference type="ARBA" id="ARBA00023015"/>
    </source>
</evidence>
<comment type="similarity">
    <text evidence="2">Belongs to the HD-ZIP homeobox family. Class II subfamily.</text>
</comment>
<reference evidence="13 14" key="1">
    <citation type="submission" date="2021-07" db="EMBL/GenBank/DDBJ databases">
        <title>The Aristolochia fimbriata genome: insights into angiosperm evolution, floral development and chemical biosynthesis.</title>
        <authorList>
            <person name="Jiao Y."/>
        </authorList>
    </citation>
    <scope>NUCLEOTIDE SEQUENCE [LARGE SCALE GENOMIC DNA]</scope>
    <source>
        <strain evidence="13">IBCAS-2021</strain>
        <tissue evidence="13">Leaf</tissue>
    </source>
</reference>
<evidence type="ECO:0000256" key="11">
    <source>
        <dbReference type="SAM" id="MobiDB-lite"/>
    </source>
</evidence>
<name>A0AAV7FFU6_ARIFI</name>
<dbReference type="InterPro" id="IPR001356">
    <property type="entry name" value="HD"/>
</dbReference>
<dbReference type="Gene3D" id="1.10.10.60">
    <property type="entry name" value="Homeodomain-like"/>
    <property type="match status" value="1"/>
</dbReference>
<keyword evidence="7 8" id="KW-0539">Nucleus</keyword>
<evidence type="ECO:0000256" key="6">
    <source>
        <dbReference type="ARBA" id="ARBA00023163"/>
    </source>
</evidence>
<evidence type="ECO:0000256" key="5">
    <source>
        <dbReference type="ARBA" id="ARBA00023155"/>
    </source>
</evidence>
<keyword evidence="6" id="KW-0804">Transcription</keyword>
<dbReference type="Pfam" id="PF02183">
    <property type="entry name" value="HALZ"/>
    <property type="match status" value="1"/>
</dbReference>
<evidence type="ECO:0000313" key="13">
    <source>
        <dbReference type="EMBL" id="KAG9459823.1"/>
    </source>
</evidence>
<feature type="compositionally biased region" description="Basic and acidic residues" evidence="11">
    <location>
        <begin position="164"/>
        <end position="173"/>
    </location>
</feature>
<dbReference type="InterPro" id="IPR009057">
    <property type="entry name" value="Homeodomain-like_sf"/>
</dbReference>
<feature type="domain" description="Homeobox" evidence="12">
    <location>
        <begin position="178"/>
        <end position="238"/>
    </location>
</feature>
<feature type="compositionally biased region" description="Basic and acidic residues" evidence="11">
    <location>
        <begin position="41"/>
        <end position="53"/>
    </location>
</feature>
<evidence type="ECO:0000256" key="1">
    <source>
        <dbReference type="ARBA" id="ARBA00004123"/>
    </source>
</evidence>
<feature type="region of interest" description="Disordered" evidence="11">
    <location>
        <begin position="325"/>
        <end position="350"/>
    </location>
</feature>
<evidence type="ECO:0000259" key="12">
    <source>
        <dbReference type="PROSITE" id="PS50071"/>
    </source>
</evidence>
<dbReference type="GO" id="GO:0005634">
    <property type="term" value="C:nucleus"/>
    <property type="evidence" value="ECO:0007669"/>
    <property type="project" value="UniProtKB-SubCell"/>
</dbReference>
<keyword evidence="5 8" id="KW-0371">Homeobox</keyword>
<evidence type="ECO:0000313" key="14">
    <source>
        <dbReference type="Proteomes" id="UP000825729"/>
    </source>
</evidence>
<dbReference type="CDD" id="cd00086">
    <property type="entry name" value="homeodomain"/>
    <property type="match status" value="1"/>
</dbReference>
<evidence type="ECO:0000256" key="7">
    <source>
        <dbReference type="ARBA" id="ARBA00023242"/>
    </source>
</evidence>
<dbReference type="SMART" id="SM00340">
    <property type="entry name" value="HALZ"/>
    <property type="match status" value="1"/>
</dbReference>
<dbReference type="FunFam" id="1.10.10.60:FF:000192">
    <property type="entry name" value="Homeobox-leucine zipper protein HAT22"/>
    <property type="match status" value="1"/>
</dbReference>
<feature type="compositionally biased region" description="Basic and acidic residues" evidence="11">
    <location>
        <begin position="59"/>
        <end position="68"/>
    </location>
</feature>
<feature type="region of interest" description="Disordered" evidence="11">
    <location>
        <begin position="41"/>
        <end position="71"/>
    </location>
</feature>
<dbReference type="PROSITE" id="PS00027">
    <property type="entry name" value="HOMEOBOX_1"/>
    <property type="match status" value="1"/>
</dbReference>